<dbReference type="GeneID" id="19109659"/>
<evidence type="ECO:0000313" key="3">
    <source>
        <dbReference type="EMBL" id="EMD01280.1"/>
    </source>
</evidence>
<feature type="domain" description="BTB" evidence="2">
    <location>
        <begin position="11"/>
        <end position="80"/>
    </location>
</feature>
<name>M2NP06_BAUPA</name>
<dbReference type="RefSeq" id="XP_007672464.1">
    <property type="nucleotide sequence ID" value="XM_007674274.1"/>
</dbReference>
<dbReference type="STRING" id="717646.M2NP06"/>
<evidence type="ECO:0000313" key="4">
    <source>
        <dbReference type="Proteomes" id="UP000011761"/>
    </source>
</evidence>
<dbReference type="AlphaFoldDB" id="M2NP06"/>
<dbReference type="InterPro" id="IPR000210">
    <property type="entry name" value="BTB/POZ_dom"/>
</dbReference>
<reference evidence="3 4" key="1">
    <citation type="journal article" date="2012" name="PLoS Pathog.">
        <title>Diverse lifestyles and strategies of plant pathogenesis encoded in the genomes of eighteen Dothideomycetes fungi.</title>
        <authorList>
            <person name="Ohm R.A."/>
            <person name="Feau N."/>
            <person name="Henrissat B."/>
            <person name="Schoch C.L."/>
            <person name="Horwitz B.A."/>
            <person name="Barry K.W."/>
            <person name="Condon B.J."/>
            <person name="Copeland A.C."/>
            <person name="Dhillon B."/>
            <person name="Glaser F."/>
            <person name="Hesse C.N."/>
            <person name="Kosti I."/>
            <person name="LaButti K."/>
            <person name="Lindquist E.A."/>
            <person name="Lucas S."/>
            <person name="Salamov A.A."/>
            <person name="Bradshaw R.E."/>
            <person name="Ciuffetti L."/>
            <person name="Hamelin R.C."/>
            <person name="Kema G.H.J."/>
            <person name="Lawrence C."/>
            <person name="Scott J.A."/>
            <person name="Spatafora J.W."/>
            <person name="Turgeon B.G."/>
            <person name="de Wit P.J.G.M."/>
            <person name="Zhong S."/>
            <person name="Goodwin S.B."/>
            <person name="Grigoriev I.V."/>
        </authorList>
    </citation>
    <scope>NUCLEOTIDE SEQUENCE [LARGE SCALE GENOMIC DNA]</scope>
    <source>
        <strain evidence="3 4">UAMH 10762</strain>
    </source>
</reference>
<feature type="compositionally biased region" description="Basic and acidic residues" evidence="1">
    <location>
        <begin position="228"/>
        <end position="241"/>
    </location>
</feature>
<dbReference type="SUPFAM" id="SSF54695">
    <property type="entry name" value="POZ domain"/>
    <property type="match status" value="1"/>
</dbReference>
<dbReference type="OrthoDB" id="194443at2759"/>
<dbReference type="Gene3D" id="3.30.710.10">
    <property type="entry name" value="Potassium Channel Kv1.1, Chain A"/>
    <property type="match status" value="1"/>
</dbReference>
<sequence length="247" mass="27827">MLTSVRSYHGEPVKLLVGAEPVIFYVHEEVLTRSSIFLRTALKDKWEEGQSRQIKVPAEDPVVFHDYVHWLYHAKIHCPSVDAETCYSPMLLLYILADNLLDTACQDRVVDALLLHMRDKAPDPGDPGASPTRWFPIGFDVDLVYENTPKGSFLRRLMLDTHLYQGTSNWIRNPELASLNVESLADLSAGLLDKVYRVHAGAVLDKPEQFDAQSPCVYHKHGADKRCGADKQVAEKGKDAPDQDQDM</sequence>
<dbReference type="HOGENOM" id="CLU_068279_3_1_1"/>
<proteinExistence type="predicted"/>
<protein>
    <recommendedName>
        <fullName evidence="2">BTB domain-containing protein</fullName>
    </recommendedName>
</protein>
<organism evidence="3 4">
    <name type="scientific">Baudoinia panamericana (strain UAMH 10762)</name>
    <name type="common">Angels' share fungus</name>
    <name type="synonym">Baudoinia compniacensis (strain UAMH 10762)</name>
    <dbReference type="NCBI Taxonomy" id="717646"/>
    <lineage>
        <taxon>Eukaryota</taxon>
        <taxon>Fungi</taxon>
        <taxon>Dikarya</taxon>
        <taxon>Ascomycota</taxon>
        <taxon>Pezizomycotina</taxon>
        <taxon>Dothideomycetes</taxon>
        <taxon>Dothideomycetidae</taxon>
        <taxon>Mycosphaerellales</taxon>
        <taxon>Teratosphaeriaceae</taxon>
        <taxon>Baudoinia</taxon>
    </lineage>
</organism>
<dbReference type="PANTHER" id="PTHR47843">
    <property type="entry name" value="BTB DOMAIN-CONTAINING PROTEIN-RELATED"/>
    <property type="match status" value="1"/>
</dbReference>
<accession>M2NP06</accession>
<dbReference type="Proteomes" id="UP000011761">
    <property type="component" value="Unassembled WGS sequence"/>
</dbReference>
<gene>
    <name evidence="3" type="ORF">BAUCODRAFT_204625</name>
</gene>
<keyword evidence="4" id="KW-1185">Reference proteome</keyword>
<dbReference type="OMA" id="EEMEFAC"/>
<dbReference type="KEGG" id="bcom:BAUCODRAFT_204625"/>
<evidence type="ECO:0000256" key="1">
    <source>
        <dbReference type="SAM" id="MobiDB-lite"/>
    </source>
</evidence>
<evidence type="ECO:0000259" key="2">
    <source>
        <dbReference type="PROSITE" id="PS50097"/>
    </source>
</evidence>
<dbReference type="PANTHER" id="PTHR47843:SF2">
    <property type="entry name" value="BTB DOMAIN-CONTAINING PROTEIN"/>
    <property type="match status" value="1"/>
</dbReference>
<dbReference type="EMBL" id="KB445550">
    <property type="protein sequence ID" value="EMD01280.1"/>
    <property type="molecule type" value="Genomic_DNA"/>
</dbReference>
<dbReference type="eggNOG" id="ENOG502STH4">
    <property type="taxonomic scope" value="Eukaryota"/>
</dbReference>
<feature type="region of interest" description="Disordered" evidence="1">
    <location>
        <begin position="228"/>
        <end position="247"/>
    </location>
</feature>
<dbReference type="InterPro" id="IPR011333">
    <property type="entry name" value="SKP1/BTB/POZ_sf"/>
</dbReference>
<dbReference type="PROSITE" id="PS50097">
    <property type="entry name" value="BTB"/>
    <property type="match status" value="1"/>
</dbReference>